<protein>
    <submittedName>
        <fullName evidence="1">Unannotated protein</fullName>
    </submittedName>
</protein>
<gene>
    <name evidence="1" type="ORF">UFOPK2214_01132</name>
</gene>
<reference evidence="1" key="1">
    <citation type="submission" date="2020-05" db="EMBL/GenBank/DDBJ databases">
        <authorList>
            <person name="Chiriac C."/>
            <person name="Salcher M."/>
            <person name="Ghai R."/>
            <person name="Kavagutti S V."/>
        </authorList>
    </citation>
    <scope>NUCLEOTIDE SEQUENCE</scope>
</reference>
<dbReference type="EMBL" id="CAEZWJ010000040">
    <property type="protein sequence ID" value="CAB4659417.1"/>
    <property type="molecule type" value="Genomic_DNA"/>
</dbReference>
<accession>A0A6J6LBQ2</accession>
<dbReference type="InterPro" id="IPR053977">
    <property type="entry name" value="Rv2466c-like"/>
</dbReference>
<sequence length="213" mass="23626">MADLDFFFDPVCPWAWITSRWVAEVQQLRQYDVQWKFISLKFLNEDKMDYSKMPAGYKDIHAAGTNGLRVAARARAEQGNDACGLVYTALGTSLHNNQEREKFVTDPVAHIASFLTSVGLPAQWAESALDDSFDALIREETELALERTGKDVGTPILTFHPGAAKEASFFGPVIAEIPRGDAALKLWDAVETVATTSGMAELKRSLRSRPNFN</sequence>
<dbReference type="Gene3D" id="3.40.30.10">
    <property type="entry name" value="Glutaredoxin"/>
    <property type="match status" value="1"/>
</dbReference>
<evidence type="ECO:0000313" key="1">
    <source>
        <dbReference type="EMBL" id="CAB4659417.1"/>
    </source>
</evidence>
<dbReference type="CDD" id="cd02972">
    <property type="entry name" value="DsbA_family"/>
    <property type="match status" value="1"/>
</dbReference>
<dbReference type="SUPFAM" id="SSF52833">
    <property type="entry name" value="Thioredoxin-like"/>
    <property type="match status" value="1"/>
</dbReference>
<dbReference type="AlphaFoldDB" id="A0A6J6LBQ2"/>
<name>A0A6J6LBQ2_9ZZZZ</name>
<dbReference type="Pfam" id="PF22234">
    <property type="entry name" value="Rv2466c-like"/>
    <property type="match status" value="1"/>
</dbReference>
<dbReference type="InterPro" id="IPR036249">
    <property type="entry name" value="Thioredoxin-like_sf"/>
</dbReference>
<organism evidence="1">
    <name type="scientific">freshwater metagenome</name>
    <dbReference type="NCBI Taxonomy" id="449393"/>
    <lineage>
        <taxon>unclassified sequences</taxon>
        <taxon>metagenomes</taxon>
        <taxon>ecological metagenomes</taxon>
    </lineage>
</organism>
<proteinExistence type="predicted"/>